<feature type="domain" description="Nucleolus and neural progenitor protein-like N-terminal" evidence="1">
    <location>
        <begin position="18"/>
        <end position="164"/>
    </location>
</feature>
<protein>
    <recommendedName>
        <fullName evidence="1">Nucleolus and neural progenitor protein-like N-terminal domain-containing protein</fullName>
    </recommendedName>
</protein>
<evidence type="ECO:0000259" key="1">
    <source>
        <dbReference type="Pfam" id="PF14780"/>
    </source>
</evidence>
<accession>A0ABU6WMF9</accession>
<name>A0ABU6WMF9_9FABA</name>
<dbReference type="PANTHER" id="PTHR34786">
    <property type="entry name" value="OS09G0504900 PROTEIN"/>
    <property type="match status" value="1"/>
</dbReference>
<dbReference type="Pfam" id="PF14780">
    <property type="entry name" value="NEPRO_N"/>
    <property type="match status" value="1"/>
</dbReference>
<dbReference type="EMBL" id="JASCZI010181968">
    <property type="protein sequence ID" value="MED6186591.1"/>
    <property type="molecule type" value="Genomic_DNA"/>
</dbReference>
<dbReference type="Proteomes" id="UP001341840">
    <property type="component" value="Unassembled WGS sequence"/>
</dbReference>
<dbReference type="InterPro" id="IPR027951">
    <property type="entry name" value="Nepro_N"/>
</dbReference>
<comment type="caution">
    <text evidence="2">The sequence shown here is derived from an EMBL/GenBank/DDBJ whole genome shotgun (WGS) entry which is preliminary data.</text>
</comment>
<evidence type="ECO:0000313" key="3">
    <source>
        <dbReference type="Proteomes" id="UP001341840"/>
    </source>
</evidence>
<gene>
    <name evidence="2" type="ORF">PIB30_068169</name>
</gene>
<evidence type="ECO:0000313" key="2">
    <source>
        <dbReference type="EMBL" id="MED6186591.1"/>
    </source>
</evidence>
<keyword evidence="3" id="KW-1185">Reference proteome</keyword>
<sequence>MDAEFETIVARITPLLAQLQFESGILQRLVHKNKNQHRSSSYFQHVLKVNRDLKLLQSANLKELVSSCLLVIKGDRPKQKVHLLESLKRRKCDNGNYNFMERVLGAARLLAEMVETMLKAATEVSILFAQSFFMSFSVTIMALLARLRVLVQQILLDVVSLYNMVSSLSKTKQSINIISNRLEVVREVFPVSQDFVKLECVWKTDKFILIETKHDPENENQGEDGHVSVDASAVNYDTIENLLGDEQVVGNKVEAARQDPSHVMDMNIDPSARLSQIDNGKDTVCGEEGGDNQCDTDASFKNSAKLHSAAKKVAFVSIKNHEPAPQNVSPLTLNVKQSNETKDDAGDSLASLFSGVNAKDSIF</sequence>
<dbReference type="PANTHER" id="PTHR34786:SF1">
    <property type="entry name" value="OS09G0504900 PROTEIN"/>
    <property type="match status" value="1"/>
</dbReference>
<proteinExistence type="predicted"/>
<reference evidence="2 3" key="1">
    <citation type="journal article" date="2023" name="Plants (Basel)">
        <title>Bridging the Gap: Combining Genomics and Transcriptomics Approaches to Understand Stylosanthes scabra, an Orphan Legume from the Brazilian Caatinga.</title>
        <authorList>
            <person name="Ferreira-Neto J.R.C."/>
            <person name="da Silva M.D."/>
            <person name="Binneck E."/>
            <person name="de Melo N.F."/>
            <person name="da Silva R.H."/>
            <person name="de Melo A.L.T.M."/>
            <person name="Pandolfi V."/>
            <person name="Bustamante F.O."/>
            <person name="Brasileiro-Vidal A.C."/>
            <person name="Benko-Iseppon A.M."/>
        </authorList>
    </citation>
    <scope>NUCLEOTIDE SEQUENCE [LARGE SCALE GENOMIC DNA]</scope>
    <source>
        <tissue evidence="2">Leaves</tissue>
    </source>
</reference>
<organism evidence="2 3">
    <name type="scientific">Stylosanthes scabra</name>
    <dbReference type="NCBI Taxonomy" id="79078"/>
    <lineage>
        <taxon>Eukaryota</taxon>
        <taxon>Viridiplantae</taxon>
        <taxon>Streptophyta</taxon>
        <taxon>Embryophyta</taxon>
        <taxon>Tracheophyta</taxon>
        <taxon>Spermatophyta</taxon>
        <taxon>Magnoliopsida</taxon>
        <taxon>eudicotyledons</taxon>
        <taxon>Gunneridae</taxon>
        <taxon>Pentapetalae</taxon>
        <taxon>rosids</taxon>
        <taxon>fabids</taxon>
        <taxon>Fabales</taxon>
        <taxon>Fabaceae</taxon>
        <taxon>Papilionoideae</taxon>
        <taxon>50 kb inversion clade</taxon>
        <taxon>dalbergioids sensu lato</taxon>
        <taxon>Dalbergieae</taxon>
        <taxon>Pterocarpus clade</taxon>
        <taxon>Stylosanthes</taxon>
    </lineage>
</organism>